<dbReference type="FunFam" id="2.40.20.10:FF:000010">
    <property type="entry name" value="Neurotrypsin"/>
    <property type="match status" value="1"/>
</dbReference>
<dbReference type="PROSITE" id="PS00021">
    <property type="entry name" value="KRINGLE_1"/>
    <property type="match status" value="1"/>
</dbReference>
<dbReference type="InterPro" id="IPR000001">
    <property type="entry name" value="Kringle"/>
</dbReference>
<dbReference type="InterPro" id="IPR038178">
    <property type="entry name" value="Kringle_sf"/>
</dbReference>
<evidence type="ECO:0000256" key="4">
    <source>
        <dbReference type="SAM" id="MobiDB-lite"/>
    </source>
</evidence>
<accession>A0A5E4DB29</accession>
<feature type="compositionally biased region" description="Polar residues" evidence="4">
    <location>
        <begin position="40"/>
        <end position="54"/>
    </location>
</feature>
<sequence>MTLASLVLALMLGALAEAVSGDPRRGYLHHRHPPPPGPQHQDSSPTPQRRSGTSPPLPRAVPARRAPGLFPGVCPAGAPGIHETARGARGLPWAEVPAFLERPPPEGWASLRGQRHNFCRSPDGAGAPWCFYRSAPGRADWGYCGCRH</sequence>
<gene>
    <name evidence="7" type="ORF">MONAX_5E023927</name>
</gene>
<evidence type="ECO:0000256" key="3">
    <source>
        <dbReference type="PROSITE-ProRule" id="PRU00121"/>
    </source>
</evidence>
<evidence type="ECO:0000256" key="2">
    <source>
        <dbReference type="ARBA" id="ARBA00023157"/>
    </source>
</evidence>
<keyword evidence="8" id="KW-1185">Reference proteome</keyword>
<dbReference type="Proteomes" id="UP000335636">
    <property type="component" value="Unassembled WGS sequence"/>
</dbReference>
<keyword evidence="1 3" id="KW-0420">Kringle</keyword>
<dbReference type="InterPro" id="IPR013806">
    <property type="entry name" value="Kringle-like"/>
</dbReference>
<dbReference type="AlphaFoldDB" id="A0A5E4DB29"/>
<evidence type="ECO:0000256" key="1">
    <source>
        <dbReference type="ARBA" id="ARBA00022572"/>
    </source>
</evidence>
<dbReference type="SMART" id="SM00130">
    <property type="entry name" value="KR"/>
    <property type="match status" value="1"/>
</dbReference>
<name>A0A5E4DB29_MARMO</name>
<comment type="caution">
    <text evidence="3">Lacks conserved residue(s) required for the propagation of feature annotation.</text>
</comment>
<dbReference type="InterPro" id="IPR018056">
    <property type="entry name" value="Kringle_CS"/>
</dbReference>
<feature type="signal peptide" evidence="5">
    <location>
        <begin position="1"/>
        <end position="21"/>
    </location>
</feature>
<proteinExistence type="predicted"/>
<protein>
    <recommendedName>
        <fullName evidence="6">Kringle domain-containing protein</fullName>
    </recommendedName>
</protein>
<feature type="region of interest" description="Disordered" evidence="4">
    <location>
        <begin position="24"/>
        <end position="68"/>
    </location>
</feature>
<feature type="chain" id="PRO_5022946695" description="Kringle domain-containing protein" evidence="5">
    <location>
        <begin position="22"/>
        <end position="148"/>
    </location>
</feature>
<evidence type="ECO:0000259" key="6">
    <source>
        <dbReference type="PROSITE" id="PS50070"/>
    </source>
</evidence>
<keyword evidence="2" id="KW-1015">Disulfide bond</keyword>
<organism evidence="7 8">
    <name type="scientific">Marmota monax</name>
    <name type="common">Woodchuck</name>
    <dbReference type="NCBI Taxonomy" id="9995"/>
    <lineage>
        <taxon>Eukaryota</taxon>
        <taxon>Metazoa</taxon>
        <taxon>Chordata</taxon>
        <taxon>Craniata</taxon>
        <taxon>Vertebrata</taxon>
        <taxon>Euteleostomi</taxon>
        <taxon>Mammalia</taxon>
        <taxon>Eutheria</taxon>
        <taxon>Euarchontoglires</taxon>
        <taxon>Glires</taxon>
        <taxon>Rodentia</taxon>
        <taxon>Sciuromorpha</taxon>
        <taxon>Sciuridae</taxon>
        <taxon>Xerinae</taxon>
        <taxon>Marmotini</taxon>
        <taxon>Marmota</taxon>
    </lineage>
</organism>
<dbReference type="SUPFAM" id="SSF57440">
    <property type="entry name" value="Kringle-like"/>
    <property type="match status" value="1"/>
</dbReference>
<reference evidence="7" key="1">
    <citation type="submission" date="2019-04" db="EMBL/GenBank/DDBJ databases">
        <authorList>
            <person name="Alioto T."/>
            <person name="Alioto T."/>
        </authorList>
    </citation>
    <scope>NUCLEOTIDE SEQUENCE [LARGE SCALE GENOMIC DNA]</scope>
</reference>
<feature type="domain" description="Kringle" evidence="6">
    <location>
        <begin position="84"/>
        <end position="148"/>
    </location>
</feature>
<evidence type="ECO:0000313" key="7">
    <source>
        <dbReference type="EMBL" id="VTJ90272.1"/>
    </source>
</evidence>
<dbReference type="PROSITE" id="PS50070">
    <property type="entry name" value="KRINGLE_2"/>
    <property type="match status" value="1"/>
</dbReference>
<dbReference type="EMBL" id="CABDUW010004301">
    <property type="protein sequence ID" value="VTJ90272.1"/>
    <property type="molecule type" value="Genomic_DNA"/>
</dbReference>
<keyword evidence="5" id="KW-0732">Signal</keyword>
<dbReference type="Gene3D" id="2.40.20.10">
    <property type="entry name" value="Plasminogen Kringle 4"/>
    <property type="match status" value="1"/>
</dbReference>
<feature type="non-terminal residue" evidence="7">
    <location>
        <position position="148"/>
    </location>
</feature>
<comment type="caution">
    <text evidence="7">The sequence shown here is derived from an EMBL/GenBank/DDBJ whole genome shotgun (WGS) entry which is preliminary data.</text>
</comment>
<evidence type="ECO:0000313" key="8">
    <source>
        <dbReference type="Proteomes" id="UP000335636"/>
    </source>
</evidence>
<evidence type="ECO:0000256" key="5">
    <source>
        <dbReference type="SAM" id="SignalP"/>
    </source>
</evidence>